<gene>
    <name evidence="4" type="primary">LOC112494824</name>
</gene>
<evidence type="ECO:0000259" key="2">
    <source>
        <dbReference type="PROSITE" id="PS51029"/>
    </source>
</evidence>
<protein>
    <submittedName>
        <fullName evidence="4">Uncharacterized protein LOC112494824</fullName>
    </submittedName>
</protein>
<feature type="region of interest" description="Disordered" evidence="1">
    <location>
        <begin position="107"/>
        <end position="237"/>
    </location>
</feature>
<sequence length="280" mass="31372">MPKLIGKNATFDEFRMIDLVKSNPELYDPSHEFAKDIVHKNNIWKKIAGELNVPVEAPKNVWKRLRYAYARGLRYPEGKKSGSRESLPYDNALSFMKKFIMENSRENSCASSECNSPKKEKRFLRSGSHVSSGSKKETISSPSNIPAGNEDPVEDNPILTENPVQNNSGQTGSEASDRYHAMPSATSRVLRPRMSEPSRLASKEALQKATNTASRRLTMTPAAKNRRRNSPNPDDPTRAFFESMALTVASFPQHLQATIKVQVCNIVAETEYDLSSPKIR</sequence>
<accession>A0AAJ7W484</accession>
<feature type="domain" description="MADF" evidence="2">
    <location>
        <begin position="15"/>
        <end position="101"/>
    </location>
</feature>
<keyword evidence="3" id="KW-1185">Reference proteome</keyword>
<evidence type="ECO:0000313" key="4">
    <source>
        <dbReference type="RefSeq" id="XP_024943924.1"/>
    </source>
</evidence>
<proteinExistence type="predicted"/>
<dbReference type="PANTHER" id="PTHR12243:SF67">
    <property type="entry name" value="COREPRESSOR OF PANGOLIN, ISOFORM A-RELATED"/>
    <property type="match status" value="1"/>
</dbReference>
<dbReference type="AlphaFoldDB" id="A0AAJ7W484"/>
<dbReference type="GeneID" id="112494824"/>
<dbReference type="InterPro" id="IPR039353">
    <property type="entry name" value="TF_Adf1"/>
</dbReference>
<dbReference type="RefSeq" id="XP_024943924.1">
    <property type="nucleotide sequence ID" value="XM_025088156.1"/>
</dbReference>
<name>A0AAJ7W484_CEPCN</name>
<dbReference type="SMART" id="SM00595">
    <property type="entry name" value="MADF"/>
    <property type="match status" value="1"/>
</dbReference>
<dbReference type="Pfam" id="PF10545">
    <property type="entry name" value="MADF_DNA_bdg"/>
    <property type="match status" value="1"/>
</dbReference>
<dbReference type="Proteomes" id="UP000694920">
    <property type="component" value="Unplaced"/>
</dbReference>
<reference evidence="4" key="1">
    <citation type="submission" date="2025-08" db="UniProtKB">
        <authorList>
            <consortium name="RefSeq"/>
        </authorList>
    </citation>
    <scope>IDENTIFICATION</scope>
</reference>
<feature type="compositionally biased region" description="Polar residues" evidence="1">
    <location>
        <begin position="128"/>
        <end position="146"/>
    </location>
</feature>
<dbReference type="InterPro" id="IPR006578">
    <property type="entry name" value="MADF-dom"/>
</dbReference>
<organism evidence="3 4">
    <name type="scientific">Cephus cinctus</name>
    <name type="common">Wheat stem sawfly</name>
    <dbReference type="NCBI Taxonomy" id="211228"/>
    <lineage>
        <taxon>Eukaryota</taxon>
        <taxon>Metazoa</taxon>
        <taxon>Ecdysozoa</taxon>
        <taxon>Arthropoda</taxon>
        <taxon>Hexapoda</taxon>
        <taxon>Insecta</taxon>
        <taxon>Pterygota</taxon>
        <taxon>Neoptera</taxon>
        <taxon>Endopterygota</taxon>
        <taxon>Hymenoptera</taxon>
        <taxon>Cephoidea</taxon>
        <taxon>Cephidae</taxon>
        <taxon>Cephus</taxon>
    </lineage>
</organism>
<evidence type="ECO:0000313" key="3">
    <source>
        <dbReference type="Proteomes" id="UP000694920"/>
    </source>
</evidence>
<dbReference type="PROSITE" id="PS51029">
    <property type="entry name" value="MADF"/>
    <property type="match status" value="1"/>
</dbReference>
<feature type="compositionally biased region" description="Basic and acidic residues" evidence="1">
    <location>
        <begin position="193"/>
        <end position="206"/>
    </location>
</feature>
<dbReference type="KEGG" id="ccin:112494824"/>
<dbReference type="PANTHER" id="PTHR12243">
    <property type="entry name" value="MADF DOMAIN TRANSCRIPTION FACTOR"/>
    <property type="match status" value="1"/>
</dbReference>
<feature type="compositionally biased region" description="Polar residues" evidence="1">
    <location>
        <begin position="208"/>
        <end position="217"/>
    </location>
</feature>
<evidence type="ECO:0000256" key="1">
    <source>
        <dbReference type="SAM" id="MobiDB-lite"/>
    </source>
</evidence>
<feature type="compositionally biased region" description="Polar residues" evidence="1">
    <location>
        <begin position="162"/>
        <end position="174"/>
    </location>
</feature>